<feature type="transmembrane region" description="Helical" evidence="1">
    <location>
        <begin position="52"/>
        <end position="74"/>
    </location>
</feature>
<protein>
    <submittedName>
        <fullName evidence="3">Uncharacterized protein</fullName>
    </submittedName>
</protein>
<dbReference type="AlphaFoldDB" id="A0A915JNA1"/>
<name>A0A915JNA1_ROMCU</name>
<accession>A0A915JNA1</accession>
<feature type="transmembrane region" description="Helical" evidence="1">
    <location>
        <begin position="21"/>
        <end position="40"/>
    </location>
</feature>
<reference evidence="3" key="1">
    <citation type="submission" date="2022-11" db="UniProtKB">
        <authorList>
            <consortium name="WormBaseParasite"/>
        </authorList>
    </citation>
    <scope>IDENTIFICATION</scope>
</reference>
<dbReference type="InterPro" id="IPR019425">
    <property type="entry name" value="7TM_GPCR_serpentine_rcpt_Srt"/>
</dbReference>
<organism evidence="2 3">
    <name type="scientific">Romanomermis culicivorax</name>
    <name type="common">Nematode worm</name>
    <dbReference type="NCBI Taxonomy" id="13658"/>
    <lineage>
        <taxon>Eukaryota</taxon>
        <taxon>Metazoa</taxon>
        <taxon>Ecdysozoa</taxon>
        <taxon>Nematoda</taxon>
        <taxon>Enoplea</taxon>
        <taxon>Dorylaimia</taxon>
        <taxon>Mermithida</taxon>
        <taxon>Mermithoidea</taxon>
        <taxon>Mermithidae</taxon>
        <taxon>Romanomermis</taxon>
    </lineage>
</organism>
<keyword evidence="2" id="KW-1185">Reference proteome</keyword>
<keyword evidence="1" id="KW-0812">Transmembrane</keyword>
<evidence type="ECO:0000313" key="2">
    <source>
        <dbReference type="Proteomes" id="UP000887565"/>
    </source>
</evidence>
<keyword evidence="1" id="KW-1133">Transmembrane helix</keyword>
<dbReference type="Proteomes" id="UP000887565">
    <property type="component" value="Unplaced"/>
</dbReference>
<proteinExistence type="predicted"/>
<evidence type="ECO:0000256" key="1">
    <source>
        <dbReference type="SAM" id="Phobius"/>
    </source>
</evidence>
<dbReference type="WBParaSite" id="nRc.2.0.1.t27578-RA">
    <property type="protein sequence ID" value="nRc.2.0.1.t27578-RA"/>
    <property type="gene ID" value="nRc.2.0.1.g27578"/>
</dbReference>
<sequence>MNDKTRQFTSFNSPHRNMERKVLLQSLIVCCMDSSAAIFYDVTPFLPQSRFLTLAANWTWMLCTGNCPLVFLAFNR</sequence>
<evidence type="ECO:0000313" key="3">
    <source>
        <dbReference type="WBParaSite" id="nRc.2.0.1.t27578-RA"/>
    </source>
</evidence>
<keyword evidence="1" id="KW-0472">Membrane</keyword>
<dbReference type="Pfam" id="PF10321">
    <property type="entry name" value="7TM_GPCR_Srt"/>
    <property type="match status" value="1"/>
</dbReference>